<comment type="caution">
    <text evidence="2">The sequence shown here is derived from an EMBL/GenBank/DDBJ whole genome shotgun (WGS) entry which is preliminary data.</text>
</comment>
<protein>
    <submittedName>
        <fullName evidence="2">ChrR cupin-like domain protein</fullName>
    </submittedName>
</protein>
<organism evidence="2">
    <name type="scientific">mine drainage metagenome</name>
    <dbReference type="NCBI Taxonomy" id="410659"/>
    <lineage>
        <taxon>unclassified sequences</taxon>
        <taxon>metagenomes</taxon>
        <taxon>ecological metagenomes</taxon>
    </lineage>
</organism>
<feature type="domain" description="ChrR-like cupin" evidence="1">
    <location>
        <begin position="116"/>
        <end position="216"/>
    </location>
</feature>
<dbReference type="InterPro" id="IPR014710">
    <property type="entry name" value="RmlC-like_jellyroll"/>
</dbReference>
<name>A0A1J5SYA0_9ZZZZ</name>
<dbReference type="Gene3D" id="2.60.120.10">
    <property type="entry name" value="Jelly Rolls"/>
    <property type="match status" value="2"/>
</dbReference>
<accession>A0A1J5SYA0</accession>
<sequence>MKFNDDISLRAVLHLSALPWVDSSQPGIQSRLLEDRADEVLRFTSIVRYGANTPPETHIHPLGQEILVLDGVYEDDAGSYGAGTYIKNPPGSSHTARSSSGCTLFVKNNYLAPEDNQRTIVDTRNADWFEGLVTGLTVLPLAEFGTRHAALVRWAPKTKFNPHRHYGGEEILVLEGVFEDEFGRYPAGTWIRSPHMSAHRPFSVDGCLILVMTGHLLD</sequence>
<proteinExistence type="predicted"/>
<dbReference type="EMBL" id="MLJW01000029">
    <property type="protein sequence ID" value="OIR08981.1"/>
    <property type="molecule type" value="Genomic_DNA"/>
</dbReference>
<dbReference type="AlphaFoldDB" id="A0A1J5SYA0"/>
<dbReference type="InterPro" id="IPR025979">
    <property type="entry name" value="ChrR-like_cupin_dom"/>
</dbReference>
<dbReference type="Pfam" id="PF12973">
    <property type="entry name" value="Cupin_7"/>
    <property type="match status" value="2"/>
</dbReference>
<gene>
    <name evidence="2" type="ORF">GALL_89760</name>
</gene>
<dbReference type="SUPFAM" id="SSF51182">
    <property type="entry name" value="RmlC-like cupins"/>
    <property type="match status" value="2"/>
</dbReference>
<feature type="domain" description="ChrR-like cupin" evidence="1">
    <location>
        <begin position="10"/>
        <end position="111"/>
    </location>
</feature>
<dbReference type="CDD" id="cd20303">
    <property type="entry name" value="cupin_ChrR_1"/>
    <property type="match status" value="2"/>
</dbReference>
<reference evidence="2" key="1">
    <citation type="submission" date="2016-10" db="EMBL/GenBank/DDBJ databases">
        <title>Sequence of Gallionella enrichment culture.</title>
        <authorList>
            <person name="Poehlein A."/>
            <person name="Muehling M."/>
            <person name="Daniel R."/>
        </authorList>
    </citation>
    <scope>NUCLEOTIDE SEQUENCE</scope>
</reference>
<evidence type="ECO:0000313" key="2">
    <source>
        <dbReference type="EMBL" id="OIR08981.1"/>
    </source>
</evidence>
<dbReference type="InterPro" id="IPR011051">
    <property type="entry name" value="RmlC_Cupin_sf"/>
</dbReference>
<evidence type="ECO:0000259" key="1">
    <source>
        <dbReference type="Pfam" id="PF12973"/>
    </source>
</evidence>